<protein>
    <submittedName>
        <fullName evidence="1">Uncharacterized protein</fullName>
    </submittedName>
</protein>
<dbReference type="AlphaFoldDB" id="A0A4U5PTL4"/>
<reference evidence="1" key="1">
    <citation type="submission" date="2018-10" db="EMBL/GenBank/DDBJ databases">
        <title>Population genomic analysis revealed the cold adaptation of white poplar.</title>
        <authorList>
            <person name="Liu Y.-J."/>
        </authorList>
    </citation>
    <scope>NUCLEOTIDE SEQUENCE [LARGE SCALE GENOMIC DNA]</scope>
    <source>
        <strain evidence="1">PAL-ZL1</strain>
    </source>
</reference>
<organism evidence="1">
    <name type="scientific">Populus alba</name>
    <name type="common">White poplar</name>
    <dbReference type="NCBI Taxonomy" id="43335"/>
    <lineage>
        <taxon>Eukaryota</taxon>
        <taxon>Viridiplantae</taxon>
        <taxon>Streptophyta</taxon>
        <taxon>Embryophyta</taxon>
        <taxon>Tracheophyta</taxon>
        <taxon>Spermatophyta</taxon>
        <taxon>Magnoliopsida</taxon>
        <taxon>eudicotyledons</taxon>
        <taxon>Gunneridae</taxon>
        <taxon>Pentapetalae</taxon>
        <taxon>rosids</taxon>
        <taxon>fabids</taxon>
        <taxon>Malpighiales</taxon>
        <taxon>Salicaceae</taxon>
        <taxon>Saliceae</taxon>
        <taxon>Populus</taxon>
    </lineage>
</organism>
<dbReference type="EMBL" id="RCHU01000619">
    <property type="protein sequence ID" value="TKS00042.1"/>
    <property type="molecule type" value="Genomic_DNA"/>
</dbReference>
<accession>A0A4U5PTL4</accession>
<comment type="caution">
    <text evidence="1">The sequence shown here is derived from an EMBL/GenBank/DDBJ whole genome shotgun (WGS) entry which is preliminary data.</text>
</comment>
<evidence type="ECO:0000313" key="1">
    <source>
        <dbReference type="EMBL" id="TKS00042.1"/>
    </source>
</evidence>
<name>A0A4U5PTL4_POPAL</name>
<sequence length="110" mass="12242">MAAEEKTLQGKIKNSDRPESEIILLNFGDLILARVIGREREVVAVGLGELRKCVDKRVKDLYLVEVAERMSLFGIGVCDPEKVSRLSMESKNSAENFGLPTDFSVTMALR</sequence>
<proteinExistence type="predicted"/>
<gene>
    <name evidence="1" type="ORF">D5086_0000188500</name>
</gene>